<evidence type="ECO:0000256" key="1">
    <source>
        <dbReference type="ARBA" id="ARBA00006739"/>
    </source>
</evidence>
<proteinExistence type="inferred from homology"/>
<comment type="similarity">
    <text evidence="1">Belongs to the glycosyltransferase 2 family.</text>
</comment>
<dbReference type="InterPro" id="IPR001173">
    <property type="entry name" value="Glyco_trans_2-like"/>
</dbReference>
<dbReference type="STRING" id="983917.RGE_12110"/>
<keyword evidence="2" id="KW-0328">Glycosyltransferase</keyword>
<evidence type="ECO:0000256" key="3">
    <source>
        <dbReference type="ARBA" id="ARBA00022679"/>
    </source>
</evidence>
<feature type="domain" description="Glycosyltransferase 2-like" evidence="5">
    <location>
        <begin position="9"/>
        <end position="129"/>
    </location>
</feature>
<dbReference type="InterPro" id="IPR029044">
    <property type="entry name" value="Nucleotide-diphossugar_trans"/>
</dbReference>
<dbReference type="RefSeq" id="WP_014427423.1">
    <property type="nucleotide sequence ID" value="NC_017075.1"/>
</dbReference>
<dbReference type="HOGENOM" id="CLU_060110_0_0_4"/>
<sequence length="315" mass="33806">MNGEPRVGVVVLTHERPAELAHCLAQLVALPERPVIVVVDNGTRGGVAEVVARHPGVTLVRSDRNRGAAGRNLGVGALDTPYVAFCDDDTWWAPGALARALALLDAFPRIGALSARVLVGPEQQPDPTCAVMADSPLAREGLPGPRLVSFMAGAAVMRTQAFREAGGYEPRLFLGAEEPLLALEMAARGWVIVYADEVVTHHHPSAARDLLSRRRLLARNRLWLAWLRLPWPLALRDTLAVLREARAAGVAAVALRAALAGLPWVLAQRRRVPAAVAEDWRRVHHGAGAASVSRRGSGLRPASPAAPPDARRHVR</sequence>
<keyword evidence="7" id="KW-1185">Reference proteome</keyword>
<dbReference type="Proteomes" id="UP000007883">
    <property type="component" value="Chromosome"/>
</dbReference>
<dbReference type="KEGG" id="rge:RGE_12110"/>
<dbReference type="PANTHER" id="PTHR43179">
    <property type="entry name" value="RHAMNOSYLTRANSFERASE WBBL"/>
    <property type="match status" value="1"/>
</dbReference>
<name>I0HNG5_RUBGI</name>
<dbReference type="Pfam" id="PF00535">
    <property type="entry name" value="Glycos_transf_2"/>
    <property type="match status" value="1"/>
</dbReference>
<evidence type="ECO:0000256" key="2">
    <source>
        <dbReference type="ARBA" id="ARBA00022676"/>
    </source>
</evidence>
<dbReference type="Gene3D" id="3.90.550.10">
    <property type="entry name" value="Spore Coat Polysaccharide Biosynthesis Protein SpsA, Chain A"/>
    <property type="match status" value="1"/>
</dbReference>
<evidence type="ECO:0000259" key="5">
    <source>
        <dbReference type="Pfam" id="PF00535"/>
    </source>
</evidence>
<dbReference type="EMBL" id="AP012320">
    <property type="protein sequence ID" value="BAL94552.1"/>
    <property type="molecule type" value="Genomic_DNA"/>
</dbReference>
<protein>
    <submittedName>
        <fullName evidence="6">Glycosyl transferase family 2</fullName>
    </submittedName>
</protein>
<organism evidence="6 7">
    <name type="scientific">Rubrivivax gelatinosus (strain NBRC 100245 / IL144)</name>
    <dbReference type="NCBI Taxonomy" id="983917"/>
    <lineage>
        <taxon>Bacteria</taxon>
        <taxon>Pseudomonadati</taxon>
        <taxon>Pseudomonadota</taxon>
        <taxon>Betaproteobacteria</taxon>
        <taxon>Burkholderiales</taxon>
        <taxon>Sphaerotilaceae</taxon>
        <taxon>Rubrivivax</taxon>
    </lineage>
</organism>
<evidence type="ECO:0000313" key="7">
    <source>
        <dbReference type="Proteomes" id="UP000007883"/>
    </source>
</evidence>
<evidence type="ECO:0000313" key="6">
    <source>
        <dbReference type="EMBL" id="BAL94552.1"/>
    </source>
</evidence>
<feature type="region of interest" description="Disordered" evidence="4">
    <location>
        <begin position="288"/>
        <end position="315"/>
    </location>
</feature>
<reference evidence="6 7" key="1">
    <citation type="journal article" date="2012" name="J. Bacteriol.">
        <title>Complete genome sequence of phototrophic betaproteobacterium Rubrivivax gelatinosus IL144.</title>
        <authorList>
            <person name="Nagashima S."/>
            <person name="Kamimura A."/>
            <person name="Shimizu T."/>
            <person name="Nakamura-isaki S."/>
            <person name="Aono E."/>
            <person name="Sakamoto K."/>
            <person name="Ichikawa N."/>
            <person name="Nakazawa H."/>
            <person name="Sekine M."/>
            <person name="Yamazaki S."/>
            <person name="Fujita N."/>
            <person name="Shimada K."/>
            <person name="Hanada S."/>
            <person name="Nagashima K.V.P."/>
        </authorList>
    </citation>
    <scope>NUCLEOTIDE SEQUENCE [LARGE SCALE GENOMIC DNA]</scope>
    <source>
        <strain evidence="7">NBRC 100245 / IL144</strain>
    </source>
</reference>
<dbReference type="SUPFAM" id="SSF53448">
    <property type="entry name" value="Nucleotide-diphospho-sugar transferases"/>
    <property type="match status" value="1"/>
</dbReference>
<keyword evidence="3 6" id="KW-0808">Transferase</keyword>
<dbReference type="PANTHER" id="PTHR43179:SF12">
    <property type="entry name" value="GALACTOFURANOSYLTRANSFERASE GLFT2"/>
    <property type="match status" value="1"/>
</dbReference>
<accession>I0HNG5</accession>
<dbReference type="AlphaFoldDB" id="I0HNG5"/>
<dbReference type="eggNOG" id="COG1216">
    <property type="taxonomic scope" value="Bacteria"/>
</dbReference>
<evidence type="ECO:0000256" key="4">
    <source>
        <dbReference type="SAM" id="MobiDB-lite"/>
    </source>
</evidence>
<dbReference type="GO" id="GO:0016757">
    <property type="term" value="F:glycosyltransferase activity"/>
    <property type="evidence" value="ECO:0007669"/>
    <property type="project" value="UniProtKB-KW"/>
</dbReference>
<gene>
    <name evidence="6" type="ordered locus">RGE_12110</name>
</gene>